<sequence length="283" mass="32065">MNIVTKMSELTELTANEKTLVTYIVAHPREVINFRSAELGAAAFVSVSTIYRLINKLGLAGFAELKIELASSLRTLDKDAGIDYDYPIVESDTPFQIMSNLNKIYTYTIDETVGYANPDELVEVGKLLLQATTIDVYAASANLFFAQNFKFQMQEIGVLINVPEEDYIQRLSAANSDHRHVAIVVSYGGRGQTTREVVKLLKENEVPIILITSIQENPLLEFATHKLYLASVENHYDKVSSFSTRLSLLTVFDTLYAIYFNRNYDKNLSYKLENYQKMNKKLI</sequence>
<name>A0A940P6F3_9ENTE</name>
<dbReference type="AlphaFoldDB" id="A0A940P6F3"/>
<dbReference type="Proteomes" id="UP000674938">
    <property type="component" value="Unassembled WGS sequence"/>
</dbReference>
<keyword evidence="1" id="KW-0805">Transcription regulation</keyword>
<dbReference type="Pfam" id="PF01418">
    <property type="entry name" value="HTH_6"/>
    <property type="match status" value="1"/>
</dbReference>
<dbReference type="SUPFAM" id="SSF46689">
    <property type="entry name" value="Homeodomain-like"/>
    <property type="match status" value="1"/>
</dbReference>
<keyword evidence="3" id="KW-0804">Transcription</keyword>
<dbReference type="GO" id="GO:0097367">
    <property type="term" value="F:carbohydrate derivative binding"/>
    <property type="evidence" value="ECO:0007669"/>
    <property type="project" value="InterPro"/>
</dbReference>
<dbReference type="Gene3D" id="3.40.50.10490">
    <property type="entry name" value="Glucose-6-phosphate isomerase like protein, domain 1"/>
    <property type="match status" value="1"/>
</dbReference>
<dbReference type="GO" id="GO:0003700">
    <property type="term" value="F:DNA-binding transcription factor activity"/>
    <property type="evidence" value="ECO:0007669"/>
    <property type="project" value="InterPro"/>
</dbReference>
<dbReference type="InterPro" id="IPR036388">
    <property type="entry name" value="WH-like_DNA-bd_sf"/>
</dbReference>
<comment type="caution">
    <text evidence="5">The sequence shown here is derived from an EMBL/GenBank/DDBJ whole genome shotgun (WGS) entry which is preliminary data.</text>
</comment>
<dbReference type="CDD" id="cd05013">
    <property type="entry name" value="SIS_RpiR"/>
    <property type="match status" value="1"/>
</dbReference>
<dbReference type="PROSITE" id="PS51071">
    <property type="entry name" value="HTH_RPIR"/>
    <property type="match status" value="1"/>
</dbReference>
<dbReference type="InterPro" id="IPR046348">
    <property type="entry name" value="SIS_dom_sf"/>
</dbReference>
<dbReference type="PANTHER" id="PTHR30514">
    <property type="entry name" value="GLUCOKINASE"/>
    <property type="match status" value="1"/>
</dbReference>
<proteinExistence type="predicted"/>
<keyword evidence="6" id="KW-1185">Reference proteome</keyword>
<dbReference type="GO" id="GO:1901135">
    <property type="term" value="P:carbohydrate derivative metabolic process"/>
    <property type="evidence" value="ECO:0007669"/>
    <property type="project" value="InterPro"/>
</dbReference>
<evidence type="ECO:0000256" key="1">
    <source>
        <dbReference type="ARBA" id="ARBA00023015"/>
    </source>
</evidence>
<evidence type="ECO:0000313" key="5">
    <source>
        <dbReference type="EMBL" id="MBP1041915.1"/>
    </source>
</evidence>
<evidence type="ECO:0000256" key="2">
    <source>
        <dbReference type="ARBA" id="ARBA00023125"/>
    </source>
</evidence>
<accession>A0A940P6F3</accession>
<dbReference type="GO" id="GO:0003677">
    <property type="term" value="F:DNA binding"/>
    <property type="evidence" value="ECO:0007669"/>
    <property type="project" value="UniProtKB-KW"/>
</dbReference>
<reference evidence="5" key="1">
    <citation type="submission" date="2020-12" db="EMBL/GenBank/DDBJ databases">
        <title>Vagococcus allomyrinae sp. nov. and Enterococcus lavae sp. nov., isolated from the larvae of Allomyrina dichotoma.</title>
        <authorList>
            <person name="Lee S.D."/>
        </authorList>
    </citation>
    <scope>NUCLEOTIDE SEQUENCE</scope>
    <source>
        <strain evidence="5">BWB3-3</strain>
    </source>
</reference>
<dbReference type="PANTHER" id="PTHR30514:SF10">
    <property type="entry name" value="MURR_RPIR FAMILY TRANSCRIPTIONAL REGULATOR"/>
    <property type="match status" value="1"/>
</dbReference>
<dbReference type="Gene3D" id="1.10.10.10">
    <property type="entry name" value="Winged helix-like DNA-binding domain superfamily/Winged helix DNA-binding domain"/>
    <property type="match status" value="1"/>
</dbReference>
<evidence type="ECO:0000259" key="4">
    <source>
        <dbReference type="PROSITE" id="PS51071"/>
    </source>
</evidence>
<protein>
    <submittedName>
        <fullName evidence="5">MurR/RpiR family transcriptional regulator</fullName>
    </submittedName>
</protein>
<dbReference type="InterPro" id="IPR001347">
    <property type="entry name" value="SIS_dom"/>
</dbReference>
<gene>
    <name evidence="5" type="ORF">I6N95_12920</name>
</gene>
<dbReference type="InterPro" id="IPR035472">
    <property type="entry name" value="RpiR-like_SIS"/>
</dbReference>
<dbReference type="RefSeq" id="WP_209528604.1">
    <property type="nucleotide sequence ID" value="NZ_JAEEGA010000008.1"/>
</dbReference>
<dbReference type="InterPro" id="IPR047640">
    <property type="entry name" value="RpiR-like"/>
</dbReference>
<feature type="domain" description="HTH rpiR-type" evidence="4">
    <location>
        <begin position="1"/>
        <end position="76"/>
    </location>
</feature>
<dbReference type="Pfam" id="PF01380">
    <property type="entry name" value="SIS"/>
    <property type="match status" value="1"/>
</dbReference>
<keyword evidence="2" id="KW-0238">DNA-binding</keyword>
<dbReference type="EMBL" id="JAEEGA010000008">
    <property type="protein sequence ID" value="MBP1041915.1"/>
    <property type="molecule type" value="Genomic_DNA"/>
</dbReference>
<organism evidence="5 6">
    <name type="scientific">Vagococcus allomyrinae</name>
    <dbReference type="NCBI Taxonomy" id="2794353"/>
    <lineage>
        <taxon>Bacteria</taxon>
        <taxon>Bacillati</taxon>
        <taxon>Bacillota</taxon>
        <taxon>Bacilli</taxon>
        <taxon>Lactobacillales</taxon>
        <taxon>Enterococcaceae</taxon>
        <taxon>Vagococcus</taxon>
    </lineage>
</organism>
<evidence type="ECO:0000256" key="3">
    <source>
        <dbReference type="ARBA" id="ARBA00023163"/>
    </source>
</evidence>
<dbReference type="InterPro" id="IPR009057">
    <property type="entry name" value="Homeodomain-like_sf"/>
</dbReference>
<dbReference type="InterPro" id="IPR000281">
    <property type="entry name" value="HTH_RpiR"/>
</dbReference>
<evidence type="ECO:0000313" key="6">
    <source>
        <dbReference type="Proteomes" id="UP000674938"/>
    </source>
</evidence>
<dbReference type="SUPFAM" id="SSF53697">
    <property type="entry name" value="SIS domain"/>
    <property type="match status" value="1"/>
</dbReference>